<dbReference type="Pfam" id="PF13432">
    <property type="entry name" value="TPR_16"/>
    <property type="match status" value="1"/>
</dbReference>
<dbReference type="InterPro" id="IPR050498">
    <property type="entry name" value="Ycf3"/>
</dbReference>
<dbReference type="Proteomes" id="UP000689195">
    <property type="component" value="Unassembled WGS sequence"/>
</dbReference>
<accession>A0A8S1SEW8</accession>
<name>A0A8S1SEW8_9CILI</name>
<dbReference type="AlphaFoldDB" id="A0A8S1SEW8"/>
<reference evidence="5" key="1">
    <citation type="submission" date="2021-01" db="EMBL/GenBank/DDBJ databases">
        <authorList>
            <consortium name="Genoscope - CEA"/>
            <person name="William W."/>
        </authorList>
    </citation>
    <scope>NUCLEOTIDE SEQUENCE</scope>
</reference>
<protein>
    <recommendedName>
        <fullName evidence="7">Tetratricopeptide repeat protein</fullName>
    </recommendedName>
</protein>
<evidence type="ECO:0000256" key="1">
    <source>
        <dbReference type="ARBA" id="ARBA00022737"/>
    </source>
</evidence>
<dbReference type="OrthoDB" id="9450131at2759"/>
<keyword evidence="2 3" id="KW-0802">TPR repeat</keyword>
<organism evidence="5 6">
    <name type="scientific">Paramecium pentaurelia</name>
    <dbReference type="NCBI Taxonomy" id="43138"/>
    <lineage>
        <taxon>Eukaryota</taxon>
        <taxon>Sar</taxon>
        <taxon>Alveolata</taxon>
        <taxon>Ciliophora</taxon>
        <taxon>Intramacronucleata</taxon>
        <taxon>Oligohymenophorea</taxon>
        <taxon>Peniculida</taxon>
        <taxon>Parameciidae</taxon>
        <taxon>Paramecium</taxon>
    </lineage>
</organism>
<dbReference type="InterPro" id="IPR019734">
    <property type="entry name" value="TPR_rpt"/>
</dbReference>
<keyword evidence="6" id="KW-1185">Reference proteome</keyword>
<evidence type="ECO:0000313" key="5">
    <source>
        <dbReference type="EMBL" id="CAD8138386.1"/>
    </source>
</evidence>
<dbReference type="SMART" id="SM00028">
    <property type="entry name" value="TPR"/>
    <property type="match status" value="6"/>
</dbReference>
<evidence type="ECO:0000256" key="3">
    <source>
        <dbReference type="PROSITE-ProRule" id="PRU00339"/>
    </source>
</evidence>
<gene>
    <name evidence="5" type="ORF">PPENT_87.1.T0070089</name>
</gene>
<dbReference type="Pfam" id="PF13414">
    <property type="entry name" value="TPR_11"/>
    <property type="match status" value="1"/>
</dbReference>
<feature type="repeat" description="TPR" evidence="3">
    <location>
        <begin position="67"/>
        <end position="100"/>
    </location>
</feature>
<dbReference type="PANTHER" id="PTHR44858:SF1">
    <property type="entry name" value="UDP-N-ACETYLGLUCOSAMINE--PEPTIDE N-ACETYLGLUCOSAMINYLTRANSFERASE SPINDLY-RELATED"/>
    <property type="match status" value="1"/>
</dbReference>
<comment type="caution">
    <text evidence="5">The sequence shown here is derived from an EMBL/GenBank/DDBJ whole genome shotgun (WGS) entry which is preliminary data.</text>
</comment>
<evidence type="ECO:0000256" key="4">
    <source>
        <dbReference type="SAM" id="MobiDB-lite"/>
    </source>
</evidence>
<sequence>MLTESQSQSSIHCFVDGFKSQQLNILSDNSQTSELFLKQAKILHSLGRNEEALLNLSKAIELDQKMIDAYYIRGNIYRLLNQTQLALQDYKKCVSEGTNNHQVTTQLNSGLLLAENNRKEEALQYFDQSLKYLTTLETLINKGILCIQLNLFELSLETFEKALDLNPKCHIVYFSKGYALYKLDRLKESLECYNNAIKLNNYLINGYNNRAVVLCKLGQEKEAIECLKIGLKLQSDDPILNLNLFKLYRIQKQIEESNIIKNKLIGIEPVWQEIENLEFIESVLENTKNEINLLSSNNIDQSLQQLSNYYQRVQNAYKNLWNYDLELEKIDPQFNQQDTFSISQILEQSLNTDESIIKHKLLYLQDRVYFQSLYWRLLNYLRIIQLAQTEENNEKLKTIVDQVNNSNQLILPSENDRLNFNNKSMIQSYIISNSYNQDNKNNQNQTKNINNNSANYKRTKSASRRTTKKPTIDKSKSQPSQIKLKGIKNSSSISQNNSIRIYPQQIVKFQQKDKNYIEFKPILISLEIVRLMNECLGVKSFSDLSIRNIIKVINNKVKNLKELEVEIQYAAYDLSNRKLEQKQINSQIQQIQRKEYELNKLDYIDLRQWQQGIDDTIQVLYYFKDNYRTLIEPLQQPLRFQIQASQTYVRRSNVKNTEQKVVQVENSCTCSIF</sequence>
<evidence type="ECO:0000256" key="2">
    <source>
        <dbReference type="ARBA" id="ARBA00022803"/>
    </source>
</evidence>
<feature type="repeat" description="TPR" evidence="3">
    <location>
        <begin position="136"/>
        <end position="169"/>
    </location>
</feature>
<feature type="region of interest" description="Disordered" evidence="4">
    <location>
        <begin position="436"/>
        <end position="489"/>
    </location>
</feature>
<evidence type="ECO:0008006" key="7">
    <source>
        <dbReference type="Google" id="ProtNLM"/>
    </source>
</evidence>
<dbReference type="EMBL" id="CAJJDO010000007">
    <property type="protein sequence ID" value="CAD8138386.1"/>
    <property type="molecule type" value="Genomic_DNA"/>
</dbReference>
<proteinExistence type="predicted"/>
<keyword evidence="1" id="KW-0677">Repeat</keyword>
<dbReference type="PROSITE" id="PS50005">
    <property type="entry name" value="TPR"/>
    <property type="match status" value="2"/>
</dbReference>
<feature type="compositionally biased region" description="Low complexity" evidence="4">
    <location>
        <begin position="436"/>
        <end position="455"/>
    </location>
</feature>
<dbReference type="PANTHER" id="PTHR44858">
    <property type="entry name" value="TETRATRICOPEPTIDE REPEAT PROTEIN 6"/>
    <property type="match status" value="1"/>
</dbReference>
<feature type="compositionally biased region" description="Basic residues" evidence="4">
    <location>
        <begin position="457"/>
        <end position="468"/>
    </location>
</feature>
<evidence type="ECO:0000313" key="6">
    <source>
        <dbReference type="Proteomes" id="UP000689195"/>
    </source>
</evidence>